<feature type="region of interest" description="Disordered" evidence="1">
    <location>
        <begin position="55"/>
        <end position="81"/>
    </location>
</feature>
<evidence type="ECO:0000256" key="1">
    <source>
        <dbReference type="SAM" id="MobiDB-lite"/>
    </source>
</evidence>
<dbReference type="AlphaFoldDB" id="A0A7S4RRM7"/>
<reference evidence="2" key="1">
    <citation type="submission" date="2021-01" db="EMBL/GenBank/DDBJ databases">
        <authorList>
            <person name="Corre E."/>
            <person name="Pelletier E."/>
            <person name="Niang G."/>
            <person name="Scheremetjew M."/>
            <person name="Finn R."/>
            <person name="Kale V."/>
            <person name="Holt S."/>
            <person name="Cochrane G."/>
            <person name="Meng A."/>
            <person name="Brown T."/>
            <person name="Cohen L."/>
        </authorList>
    </citation>
    <scope>NUCLEOTIDE SEQUENCE</scope>
    <source>
        <strain evidence="2">GSO104</strain>
    </source>
</reference>
<evidence type="ECO:0000313" key="2">
    <source>
        <dbReference type="EMBL" id="CAE4622562.1"/>
    </source>
</evidence>
<sequence>MLALFISSHALAWTMTPPRTTATHSLPSPLPKSPLTWATPSSRRVNNRQIFSTPSEEMETQEFENNKNEQIEENDDDAATKPITISPSLLKHLQAVKASWPEEEGGVACTGEPSIDPSRQIEAAGLVENEEWWC</sequence>
<name>A0A7S4RRM7_9STRA</name>
<organism evidence="2">
    <name type="scientific">Ditylum brightwellii</name>
    <dbReference type="NCBI Taxonomy" id="49249"/>
    <lineage>
        <taxon>Eukaryota</taxon>
        <taxon>Sar</taxon>
        <taxon>Stramenopiles</taxon>
        <taxon>Ochrophyta</taxon>
        <taxon>Bacillariophyta</taxon>
        <taxon>Mediophyceae</taxon>
        <taxon>Lithodesmiophycidae</taxon>
        <taxon>Lithodesmiales</taxon>
        <taxon>Lithodesmiaceae</taxon>
        <taxon>Ditylum</taxon>
    </lineage>
</organism>
<accession>A0A7S4RRM7</accession>
<proteinExistence type="predicted"/>
<dbReference type="EMBL" id="HBNS01029200">
    <property type="protein sequence ID" value="CAE4622562.1"/>
    <property type="molecule type" value="Transcribed_RNA"/>
</dbReference>
<gene>
    <name evidence="2" type="ORF">DBRI00130_LOCUS22965</name>
</gene>
<protein>
    <submittedName>
        <fullName evidence="2">Uncharacterized protein</fullName>
    </submittedName>
</protein>
<feature type="region of interest" description="Disordered" evidence="1">
    <location>
        <begin position="19"/>
        <end position="43"/>
    </location>
</feature>